<evidence type="ECO:0000256" key="1">
    <source>
        <dbReference type="ARBA" id="ARBA00010062"/>
    </source>
</evidence>
<protein>
    <submittedName>
        <fullName evidence="4">Ligand-binding receptor</fullName>
    </submittedName>
</protein>
<dbReference type="AlphaFoldDB" id="A0A2G1WAH7"/>
<evidence type="ECO:0000259" key="3">
    <source>
        <dbReference type="Pfam" id="PF13458"/>
    </source>
</evidence>
<keyword evidence="4" id="KW-0675">Receptor</keyword>
<feature type="domain" description="Leucine-binding protein" evidence="3">
    <location>
        <begin position="52"/>
        <end position="399"/>
    </location>
</feature>
<gene>
    <name evidence="4" type="ORF">CEE69_07435</name>
</gene>
<dbReference type="PANTHER" id="PTHR47235">
    <property type="entry name" value="BLR6548 PROTEIN"/>
    <property type="match status" value="1"/>
</dbReference>
<dbReference type="InterPro" id="IPR028081">
    <property type="entry name" value="Leu-bd"/>
</dbReference>
<dbReference type="OrthoDB" id="6111975at2"/>
<dbReference type="InterPro" id="IPR028082">
    <property type="entry name" value="Peripla_BP_I"/>
</dbReference>
<reference evidence="4 5" key="1">
    <citation type="submission" date="2017-06" db="EMBL/GenBank/DDBJ databases">
        <title>Description of Rhodopirellula bahusiensis sp. nov.</title>
        <authorList>
            <person name="Kizina J."/>
            <person name="Harder J."/>
        </authorList>
    </citation>
    <scope>NUCLEOTIDE SEQUENCE [LARGE SCALE GENOMIC DNA]</scope>
    <source>
        <strain evidence="4 5">SWK21</strain>
    </source>
</reference>
<sequence length="414" mass="44459">MKTKGAITQAPSLGHVFAQIAIVTLLSTNLRPVEGAKPNSLGAKPSDTRLLKFGMSTALSGPAAELGINMRHGILAAFGEPETRKALPSTQLELIALDDGYEPARTAPNMHQLTGVHNVLTVVGNVGTPTAITAIPIAQKSNTPFFGAFTGASVLRTQDSSNLVINYRASYAEETAAMVDALVAKGIRADEIGFFTQNDSYGDDGFFGGLAAIRRHQPVKVSSVPHGRYRRNTSQVEEGLADLLMHQPLPKAVIMVGTYEPCSKLVRLARMNDFNPQFLAVSFVGADALQRSLGDMANGIIATQVVPHFDSDLRLVRDYRRAMQTYNSELPLSFVSLEGYIVGRILIKAVASIQGEVSRKAIAEALQRLGQFDIGLGSPLTLGPDDHQASKKVWPVLIGADGSQSLVWEELSIE</sequence>
<dbReference type="SUPFAM" id="SSF53822">
    <property type="entry name" value="Periplasmic binding protein-like I"/>
    <property type="match status" value="1"/>
</dbReference>
<comment type="caution">
    <text evidence="4">The sequence shown here is derived from an EMBL/GenBank/DDBJ whole genome shotgun (WGS) entry which is preliminary data.</text>
</comment>
<dbReference type="Pfam" id="PF13458">
    <property type="entry name" value="Peripla_BP_6"/>
    <property type="match status" value="1"/>
</dbReference>
<accession>A0A2G1WAH7</accession>
<dbReference type="PANTHER" id="PTHR47235:SF1">
    <property type="entry name" value="BLR6548 PROTEIN"/>
    <property type="match status" value="1"/>
</dbReference>
<evidence type="ECO:0000256" key="2">
    <source>
        <dbReference type="ARBA" id="ARBA00022729"/>
    </source>
</evidence>
<proteinExistence type="inferred from homology"/>
<evidence type="ECO:0000313" key="5">
    <source>
        <dbReference type="Proteomes" id="UP000225740"/>
    </source>
</evidence>
<dbReference type="Gene3D" id="3.40.50.2300">
    <property type="match status" value="2"/>
</dbReference>
<dbReference type="CDD" id="cd19978">
    <property type="entry name" value="PBP1_ABC_ligand_binding-like"/>
    <property type="match status" value="1"/>
</dbReference>
<dbReference type="EMBL" id="NIZW01000004">
    <property type="protein sequence ID" value="PHQ36016.1"/>
    <property type="molecule type" value="Genomic_DNA"/>
</dbReference>
<keyword evidence="2" id="KW-0732">Signal</keyword>
<comment type="similarity">
    <text evidence="1">Belongs to the leucine-binding protein family.</text>
</comment>
<name>A0A2G1WAH7_9BACT</name>
<keyword evidence="5" id="KW-1185">Reference proteome</keyword>
<organism evidence="4 5">
    <name type="scientific">Rhodopirellula bahusiensis</name>
    <dbReference type="NCBI Taxonomy" id="2014065"/>
    <lineage>
        <taxon>Bacteria</taxon>
        <taxon>Pseudomonadati</taxon>
        <taxon>Planctomycetota</taxon>
        <taxon>Planctomycetia</taxon>
        <taxon>Pirellulales</taxon>
        <taxon>Pirellulaceae</taxon>
        <taxon>Rhodopirellula</taxon>
    </lineage>
</organism>
<evidence type="ECO:0000313" key="4">
    <source>
        <dbReference type="EMBL" id="PHQ36016.1"/>
    </source>
</evidence>
<dbReference type="Proteomes" id="UP000225740">
    <property type="component" value="Unassembled WGS sequence"/>
</dbReference>